<gene>
    <name evidence="2" type="ORF">LLUT_LOCUS10877</name>
</gene>
<accession>A0AAV1WL68</accession>
<feature type="transmembrane region" description="Helical" evidence="1">
    <location>
        <begin position="105"/>
        <end position="130"/>
    </location>
</feature>
<keyword evidence="1" id="KW-0472">Membrane</keyword>
<proteinExistence type="predicted"/>
<keyword evidence="3" id="KW-1185">Reference proteome</keyword>
<reference evidence="2 3" key="1">
    <citation type="submission" date="2024-03" db="EMBL/GenBank/DDBJ databases">
        <authorList>
            <person name="Martinez-Hernandez J."/>
        </authorList>
    </citation>
    <scope>NUCLEOTIDE SEQUENCE [LARGE SCALE GENOMIC DNA]</scope>
</reference>
<dbReference type="EMBL" id="CAXHTB010000007">
    <property type="protein sequence ID" value="CAL0309817.1"/>
    <property type="molecule type" value="Genomic_DNA"/>
</dbReference>
<keyword evidence="1" id="KW-1133">Transmembrane helix</keyword>
<dbReference type="AlphaFoldDB" id="A0AAV1WL68"/>
<comment type="caution">
    <text evidence="2">The sequence shown here is derived from an EMBL/GenBank/DDBJ whole genome shotgun (WGS) entry which is preliminary data.</text>
</comment>
<keyword evidence="1" id="KW-0812">Transmembrane</keyword>
<sequence length="138" mass="15911">MRGVGIFKSTYCSRLVVVRLHWSSLEDWMYSLTFGLLVEIKREIDFTNDLYLPNILYGLRRGGTISAIVASSETYEYSIRFSIFDEMILEQDLGMESDELRRMGLSSCVVVVMSVFPSLLTSTITFIPYVPPVFLRWL</sequence>
<organism evidence="2 3">
    <name type="scientific">Lupinus luteus</name>
    <name type="common">European yellow lupine</name>
    <dbReference type="NCBI Taxonomy" id="3873"/>
    <lineage>
        <taxon>Eukaryota</taxon>
        <taxon>Viridiplantae</taxon>
        <taxon>Streptophyta</taxon>
        <taxon>Embryophyta</taxon>
        <taxon>Tracheophyta</taxon>
        <taxon>Spermatophyta</taxon>
        <taxon>Magnoliopsida</taxon>
        <taxon>eudicotyledons</taxon>
        <taxon>Gunneridae</taxon>
        <taxon>Pentapetalae</taxon>
        <taxon>rosids</taxon>
        <taxon>fabids</taxon>
        <taxon>Fabales</taxon>
        <taxon>Fabaceae</taxon>
        <taxon>Papilionoideae</taxon>
        <taxon>50 kb inversion clade</taxon>
        <taxon>genistoids sensu lato</taxon>
        <taxon>core genistoids</taxon>
        <taxon>Genisteae</taxon>
        <taxon>Lupinus</taxon>
    </lineage>
</organism>
<evidence type="ECO:0000313" key="2">
    <source>
        <dbReference type="EMBL" id="CAL0309817.1"/>
    </source>
</evidence>
<protein>
    <submittedName>
        <fullName evidence="2">Uncharacterized protein</fullName>
    </submittedName>
</protein>
<evidence type="ECO:0000256" key="1">
    <source>
        <dbReference type="SAM" id="Phobius"/>
    </source>
</evidence>
<evidence type="ECO:0000313" key="3">
    <source>
        <dbReference type="Proteomes" id="UP001497480"/>
    </source>
</evidence>
<name>A0AAV1WL68_LUPLU</name>
<dbReference type="Proteomes" id="UP001497480">
    <property type="component" value="Unassembled WGS sequence"/>
</dbReference>